<dbReference type="EMBL" id="JAVRRJ010000004">
    <property type="protein sequence ID" value="KAK5085876.1"/>
    <property type="molecule type" value="Genomic_DNA"/>
</dbReference>
<dbReference type="SUPFAM" id="SSF81296">
    <property type="entry name" value="E set domains"/>
    <property type="match status" value="1"/>
</dbReference>
<dbReference type="InterPro" id="IPR032640">
    <property type="entry name" value="AMPK1_CBM"/>
</dbReference>
<dbReference type="SUPFAM" id="SSF48371">
    <property type="entry name" value="ARM repeat"/>
    <property type="match status" value="1"/>
</dbReference>
<reference evidence="10 11" key="1">
    <citation type="submission" date="2023-08" db="EMBL/GenBank/DDBJ databases">
        <title>Black Yeasts Isolated from many extreme environments.</title>
        <authorList>
            <person name="Coleine C."/>
            <person name="Stajich J.E."/>
            <person name="Selbmann L."/>
        </authorList>
    </citation>
    <scope>NUCLEOTIDE SEQUENCE [LARGE SCALE GENOMIC DNA]</scope>
    <source>
        <strain evidence="10 11">CCFEE 5910</strain>
    </source>
</reference>
<dbReference type="InterPro" id="IPR036864">
    <property type="entry name" value="Zn2-C6_fun-type_DNA-bd_sf"/>
</dbReference>
<dbReference type="InterPro" id="IPR014756">
    <property type="entry name" value="Ig_E-set"/>
</dbReference>
<organism evidence="10 11">
    <name type="scientific">Lithohypha guttulata</name>
    <dbReference type="NCBI Taxonomy" id="1690604"/>
    <lineage>
        <taxon>Eukaryota</taxon>
        <taxon>Fungi</taxon>
        <taxon>Dikarya</taxon>
        <taxon>Ascomycota</taxon>
        <taxon>Pezizomycotina</taxon>
        <taxon>Eurotiomycetes</taxon>
        <taxon>Chaetothyriomycetidae</taxon>
        <taxon>Chaetothyriales</taxon>
        <taxon>Trichomeriaceae</taxon>
        <taxon>Lithohypha</taxon>
    </lineage>
</organism>
<keyword evidence="7" id="KW-0539">Nucleus</keyword>
<comment type="similarity">
    <text evidence="2">Belongs to the CBF/MAK21 family.</text>
</comment>
<dbReference type="SUPFAM" id="SSF57701">
    <property type="entry name" value="Zn2/Cys6 DNA-binding domain"/>
    <property type="match status" value="1"/>
</dbReference>
<dbReference type="Gene3D" id="2.60.40.10">
    <property type="entry name" value="Immunoglobulins"/>
    <property type="match status" value="1"/>
</dbReference>
<evidence type="ECO:0000256" key="1">
    <source>
        <dbReference type="ARBA" id="ARBA00004604"/>
    </source>
</evidence>
<dbReference type="InterPro" id="IPR016024">
    <property type="entry name" value="ARM-type_fold"/>
</dbReference>
<protein>
    <recommendedName>
        <fullName evidence="9">Zn(2)-C6 fungal-type domain-containing protein</fullName>
    </recommendedName>
</protein>
<dbReference type="GO" id="GO:0000981">
    <property type="term" value="F:DNA-binding transcription factor activity, RNA polymerase II-specific"/>
    <property type="evidence" value="ECO:0007669"/>
    <property type="project" value="InterPro"/>
</dbReference>
<keyword evidence="4" id="KW-0175">Coiled coil</keyword>
<evidence type="ECO:0000259" key="9">
    <source>
        <dbReference type="PROSITE" id="PS50048"/>
    </source>
</evidence>
<dbReference type="GO" id="GO:0008270">
    <property type="term" value="F:zinc ion binding"/>
    <property type="evidence" value="ECO:0007669"/>
    <property type="project" value="InterPro"/>
</dbReference>
<feature type="compositionally biased region" description="Basic and acidic residues" evidence="8">
    <location>
        <begin position="751"/>
        <end position="767"/>
    </location>
</feature>
<evidence type="ECO:0000256" key="6">
    <source>
        <dbReference type="ARBA" id="ARBA00023163"/>
    </source>
</evidence>
<dbReference type="InterPro" id="IPR013783">
    <property type="entry name" value="Ig-like_fold"/>
</dbReference>
<dbReference type="Gene3D" id="4.10.240.10">
    <property type="entry name" value="Zn(2)-C6 fungal-type DNA-binding domain"/>
    <property type="match status" value="1"/>
</dbReference>
<dbReference type="GO" id="GO:0005730">
    <property type="term" value="C:nucleolus"/>
    <property type="evidence" value="ECO:0007669"/>
    <property type="project" value="UniProtKB-SubCell"/>
</dbReference>
<dbReference type="Pfam" id="PF03914">
    <property type="entry name" value="CBF"/>
    <property type="match status" value="1"/>
</dbReference>
<proteinExistence type="inferred from homology"/>
<feature type="compositionally biased region" description="Polar residues" evidence="8">
    <location>
        <begin position="731"/>
        <end position="742"/>
    </location>
</feature>
<dbReference type="AlphaFoldDB" id="A0AAN7YB03"/>
<keyword evidence="3" id="KW-0805">Transcription regulation</keyword>
<comment type="caution">
    <text evidence="10">The sequence shown here is derived from an EMBL/GenBank/DDBJ whole genome shotgun (WGS) entry which is preliminary data.</text>
</comment>
<keyword evidence="5" id="KW-0238">DNA-binding</keyword>
<feature type="compositionally biased region" description="Low complexity" evidence="8">
    <location>
        <begin position="768"/>
        <end position="779"/>
    </location>
</feature>
<dbReference type="PROSITE" id="PS50048">
    <property type="entry name" value="ZN2_CY6_FUNGAL_2"/>
    <property type="match status" value="1"/>
</dbReference>
<feature type="region of interest" description="Disordered" evidence="8">
    <location>
        <begin position="731"/>
        <end position="847"/>
    </location>
</feature>
<gene>
    <name evidence="10" type="ORF">LTR05_005165</name>
</gene>
<evidence type="ECO:0000313" key="11">
    <source>
        <dbReference type="Proteomes" id="UP001309876"/>
    </source>
</evidence>
<evidence type="ECO:0000256" key="7">
    <source>
        <dbReference type="ARBA" id="ARBA00023242"/>
    </source>
</evidence>
<feature type="domain" description="Zn(2)-C6 fungal-type" evidence="9">
    <location>
        <begin position="940"/>
        <end position="970"/>
    </location>
</feature>
<dbReference type="Proteomes" id="UP001309876">
    <property type="component" value="Unassembled WGS sequence"/>
</dbReference>
<feature type="compositionally biased region" description="Basic residues" evidence="8">
    <location>
        <begin position="1"/>
        <end position="12"/>
    </location>
</feature>
<evidence type="ECO:0000256" key="4">
    <source>
        <dbReference type="ARBA" id="ARBA00023054"/>
    </source>
</evidence>
<sequence>MGHGRPAKRRRLTPPVDDDRTSETIQSKELFHKAADWDLEQDYETRSRRKNTKESNKLPIKNIHGNIEQVEPELQGSDVDSDSFLGSGSEDQEDVETPPTDQGEPVPAVPLKQQLIQAQEDIARLAGLINEDPEEHAGSFKKLAQVAGENAHPSVLKLVLLSQSVVYKDAAPGYRIRAYKDEDLGSKVSKDVRRTRQYEQSLVMNYQSYVRRLVEICRDKEQESLKATALSCVCSLLLAIPHFNFRTELLNVLMHELSRKQSSIYFVKSIETLEKFFDEDEDGGPSLEAVTLLAKMMKAKDYDVRGEILDTFFHLRLLNELSVKGSTNRTDKPDDVSKLHGRRIKKEKWEHRSKKEKKIARERKAVEKDMKEADAAVDFESREKLQSETLKVVFVTYFRILKERIPRLMGSVLEGLAKFAHLINQDFFGDILEALKDILKQAEAVERDDDGQDSEGRDRMRESLLAIQTAFTLLSQQDAAKSASALHLDLSFFTSHVYRSLYALCIDPDIQLGPKSMHLPDPDAAEPSRRDNKVNVSTPVLLLTRALTAILLTPSSPPTTQAVAAFYKRLLTASLQLPEKSTKAMFALLNALLSKHSRRLEALWYNDERKGDGVFKGEAETVEGTNVFAVGSGVWEEELLRRHYCPEISEQVRAFDKVIAGLAGLTPPVFIAGSFTSWQPIELDFEESRDNIEVQHRFYKVLDIAPGVHQYKFRLGPGDWWICDDGAEQSTDKLGNTNNVITVQEPVEAPLEPRREASKQNLKERSSKSSLRPSSESVSMPEPTSRSENEAVETTPLLGKQPASNGSLVVGGLVSNHDEPQFKAEPSNSVSNEHMPHNQDISQDGNVSLEPGKTTRWSLWNTLLSCFSSKTAVAVTALVEAQDFSRKTADTSPLSATSSNLPCLNRFDLEQTIRASSPYLRMNSTPTAPATTPARRTRTGCKTCRSRKLKCDETKPVCGQCRKSNRECVASEGIAFRHAQNAGLNEGGDQLSSFYKYRQKFNNTYFLPVPRELCFVQVTDPYASTEEPQLQPQLQPQQPVLHQYHNQYEMPQQHNPGYVDVAASSLKAMIDPSLEDGTSTELPKLEGDNLSHESPIPVIDAAEDNINETIMKALRNTDEHVKAL</sequence>
<dbReference type="InterPro" id="IPR011501">
    <property type="entry name" value="Noc3_N"/>
</dbReference>
<evidence type="ECO:0000256" key="3">
    <source>
        <dbReference type="ARBA" id="ARBA00023015"/>
    </source>
</evidence>
<dbReference type="Pfam" id="PF00172">
    <property type="entry name" value="Zn_clus"/>
    <property type="match status" value="1"/>
</dbReference>
<dbReference type="InterPro" id="IPR016903">
    <property type="entry name" value="Nucleolar_cplx-assoc_3"/>
</dbReference>
<evidence type="ECO:0000256" key="8">
    <source>
        <dbReference type="SAM" id="MobiDB-lite"/>
    </source>
</evidence>
<accession>A0AAN7YB03</accession>
<dbReference type="CDD" id="cd00067">
    <property type="entry name" value="GAL4"/>
    <property type="match status" value="1"/>
</dbReference>
<dbReference type="Pfam" id="PF07540">
    <property type="entry name" value="NOC3p"/>
    <property type="match status" value="1"/>
</dbReference>
<name>A0AAN7YB03_9EURO</name>
<dbReference type="GO" id="GO:0003677">
    <property type="term" value="F:DNA binding"/>
    <property type="evidence" value="ECO:0007669"/>
    <property type="project" value="UniProtKB-KW"/>
</dbReference>
<evidence type="ECO:0000313" key="10">
    <source>
        <dbReference type="EMBL" id="KAK5085876.1"/>
    </source>
</evidence>
<dbReference type="InterPro" id="IPR001138">
    <property type="entry name" value="Zn2Cys6_DnaBD"/>
</dbReference>
<dbReference type="PANTHER" id="PTHR14428">
    <property type="entry name" value="NUCLEOLAR COMPLEX PROTEIN 3"/>
    <property type="match status" value="1"/>
</dbReference>
<keyword evidence="6" id="KW-0804">Transcription</keyword>
<dbReference type="GO" id="GO:0006270">
    <property type="term" value="P:DNA replication initiation"/>
    <property type="evidence" value="ECO:0007669"/>
    <property type="project" value="TreeGrafter"/>
</dbReference>
<dbReference type="Pfam" id="PF16561">
    <property type="entry name" value="AMPK1_CBM"/>
    <property type="match status" value="1"/>
</dbReference>
<dbReference type="GO" id="GO:0003682">
    <property type="term" value="F:chromatin binding"/>
    <property type="evidence" value="ECO:0007669"/>
    <property type="project" value="TreeGrafter"/>
</dbReference>
<dbReference type="SMART" id="SM00066">
    <property type="entry name" value="GAL4"/>
    <property type="match status" value="1"/>
</dbReference>
<comment type="subcellular location">
    <subcellularLocation>
        <location evidence="1">Nucleus</location>
        <location evidence="1">Nucleolus</location>
    </subcellularLocation>
</comment>
<dbReference type="PANTHER" id="PTHR14428:SF5">
    <property type="entry name" value="NUCLEOLAR COMPLEX PROTEIN 3 HOMOLOG"/>
    <property type="match status" value="1"/>
</dbReference>
<keyword evidence="11" id="KW-1185">Reference proteome</keyword>
<dbReference type="CDD" id="cd02859">
    <property type="entry name" value="E_set_AMPKbeta_like_N"/>
    <property type="match status" value="1"/>
</dbReference>
<dbReference type="InterPro" id="IPR005612">
    <property type="entry name" value="CCAAT-binding_factor"/>
</dbReference>
<evidence type="ECO:0000256" key="5">
    <source>
        <dbReference type="ARBA" id="ARBA00023125"/>
    </source>
</evidence>
<evidence type="ECO:0000256" key="2">
    <source>
        <dbReference type="ARBA" id="ARBA00007797"/>
    </source>
</evidence>
<dbReference type="PROSITE" id="PS00463">
    <property type="entry name" value="ZN2_CY6_FUNGAL_1"/>
    <property type="match status" value="1"/>
</dbReference>
<feature type="region of interest" description="Disordered" evidence="8">
    <location>
        <begin position="1"/>
        <end position="107"/>
    </location>
</feature>
<feature type="region of interest" description="Disordered" evidence="8">
    <location>
        <begin position="1073"/>
        <end position="1094"/>
    </location>
</feature>